<gene>
    <name evidence="4" type="ORF">ACFSJU_11775</name>
</gene>
<dbReference type="SUPFAM" id="SSF75005">
    <property type="entry name" value="Arabinanase/levansucrase/invertase"/>
    <property type="match status" value="1"/>
</dbReference>
<organism evidence="4 5">
    <name type="scientific">Paradesertivirga mongoliensis</name>
    <dbReference type="NCBI Taxonomy" id="2100740"/>
    <lineage>
        <taxon>Bacteria</taxon>
        <taxon>Pseudomonadati</taxon>
        <taxon>Bacteroidota</taxon>
        <taxon>Sphingobacteriia</taxon>
        <taxon>Sphingobacteriales</taxon>
        <taxon>Sphingobacteriaceae</taxon>
        <taxon>Paradesertivirga</taxon>
    </lineage>
</organism>
<evidence type="ECO:0000313" key="5">
    <source>
        <dbReference type="Proteomes" id="UP001597387"/>
    </source>
</evidence>
<protein>
    <submittedName>
        <fullName evidence="4">Uncharacterized protein</fullName>
    </submittedName>
</protein>
<evidence type="ECO:0000313" key="4">
    <source>
        <dbReference type="EMBL" id="MFD2163073.1"/>
    </source>
</evidence>
<keyword evidence="2" id="KW-0119">Carbohydrate metabolism</keyword>
<sequence length="713" mass="79200">MNKPLRKKDRMFNKKSNNGLKSQSLIAICVAAFLLSVTGTNAQNNSIPKPSDRFVHKAAGNPYLPLWEHLPDGEPRVFEDPDRPGKYRAYIIGSHDLRFTSYCGPDIRMWSAPVEDLSSWRDEGAVFTYQVEGQWDVMYAPDLVEVKRKDGKKEYYLYPHSRGRNREAMVAKGSRPDGPFTPVNLTADGTRTVPGSILGFDPAVYIEYITDPKDPDYEIGFRAYGFWGFQRSTAAELDQNTMYSLRPGTKIIERLIPASSRYGVLRDPKGTEFPKIYPDQDLGTFNFFEASSIRKVGNKYVSIYSGYSGPEYGVSSSNSTLRYAIGDSPLGPWKSGGVLVDSRAPVLNQDGTAIQTTNAGHNTHGSIELINGQWYVFYHRPPRGFGFARQAMVAPVTIAWDEKPVSAGGTVSIRAYDPYGKDEMWTVKDSQGKEYKGAEVTSEGFHFYGLDPYQYYSAGYASYLSDNSIQQDSWDIWDNHMPITNVKNKHIVGYKYFGFGGLKKDKNGLKAFEGTKKRNNTAFNLFLTPKTAQSFKVNVWLDGPWDNATWKGKKIGEIIVPANAKQEATKFTVDVAKFVDKLDKKHAIYLVAEGEGSAPLFDLMGLGFSSKKKELIRPVVPTIQIEVNGKVINLPKTPVRSTNENGILGYNNYEATYTIPSGTTAIPVVSASASNPAVKVKITQATSASGAAIVECDFNSVVKTYKVMFTSVK</sequence>
<dbReference type="PANTHER" id="PTHR43772">
    <property type="entry name" value="ENDO-1,4-BETA-XYLANASE"/>
    <property type="match status" value="1"/>
</dbReference>
<evidence type="ECO:0000256" key="1">
    <source>
        <dbReference type="ARBA" id="ARBA00022651"/>
    </source>
</evidence>
<name>A0ABW4ZLW5_9SPHI</name>
<keyword evidence="3" id="KW-0732">Signal</keyword>
<dbReference type="InterPro" id="IPR023296">
    <property type="entry name" value="Glyco_hydro_beta-prop_sf"/>
</dbReference>
<evidence type="ECO:0000256" key="2">
    <source>
        <dbReference type="ARBA" id="ARBA00023277"/>
    </source>
</evidence>
<keyword evidence="1" id="KW-0624">Polysaccharide degradation</keyword>
<dbReference type="RefSeq" id="WP_255901481.1">
    <property type="nucleotide sequence ID" value="NZ_JAFMZO010000002.1"/>
</dbReference>
<evidence type="ECO:0000256" key="3">
    <source>
        <dbReference type="SAM" id="SignalP"/>
    </source>
</evidence>
<feature type="signal peptide" evidence="3">
    <location>
        <begin position="1"/>
        <end position="42"/>
    </location>
</feature>
<dbReference type="Gene3D" id="2.115.10.20">
    <property type="entry name" value="Glycosyl hydrolase domain, family 43"/>
    <property type="match status" value="1"/>
</dbReference>
<accession>A0ABW4ZLW5</accession>
<dbReference type="EMBL" id="JBHUHZ010000002">
    <property type="protein sequence ID" value="MFD2163073.1"/>
    <property type="molecule type" value="Genomic_DNA"/>
</dbReference>
<dbReference type="PANTHER" id="PTHR43772:SF2">
    <property type="entry name" value="PUTATIVE (AFU_ORTHOLOGUE AFUA_2G04480)-RELATED"/>
    <property type="match status" value="1"/>
</dbReference>
<reference evidence="5" key="1">
    <citation type="journal article" date="2019" name="Int. J. Syst. Evol. Microbiol.">
        <title>The Global Catalogue of Microorganisms (GCM) 10K type strain sequencing project: providing services to taxonomists for standard genome sequencing and annotation.</title>
        <authorList>
            <consortium name="The Broad Institute Genomics Platform"/>
            <consortium name="The Broad Institute Genome Sequencing Center for Infectious Disease"/>
            <person name="Wu L."/>
            <person name="Ma J."/>
        </authorList>
    </citation>
    <scope>NUCLEOTIDE SEQUENCE [LARGE SCALE GENOMIC DNA]</scope>
    <source>
        <strain evidence="5">KCTC 42217</strain>
    </source>
</reference>
<dbReference type="InterPro" id="IPR052176">
    <property type="entry name" value="Glycosyl_Hydrlase_43_Enz"/>
</dbReference>
<dbReference type="Proteomes" id="UP001597387">
    <property type="component" value="Unassembled WGS sequence"/>
</dbReference>
<feature type="chain" id="PRO_5046597710" evidence="3">
    <location>
        <begin position="43"/>
        <end position="713"/>
    </location>
</feature>
<keyword evidence="1" id="KW-0858">Xylan degradation</keyword>
<comment type="caution">
    <text evidence="4">The sequence shown here is derived from an EMBL/GenBank/DDBJ whole genome shotgun (WGS) entry which is preliminary data.</text>
</comment>
<keyword evidence="5" id="KW-1185">Reference proteome</keyword>
<proteinExistence type="predicted"/>